<dbReference type="SUPFAM" id="SSF63393">
    <property type="entry name" value="RNA polymerase subunits"/>
    <property type="match status" value="1"/>
</dbReference>
<feature type="binding site" evidence="2">
    <location>
        <position position="19"/>
    </location>
    <ligand>
        <name>Zn(2+)</name>
        <dbReference type="ChEBI" id="CHEBI:29105"/>
    </ligand>
</feature>
<evidence type="ECO:0000256" key="1">
    <source>
        <dbReference type="ARBA" id="ARBA00023163"/>
    </source>
</evidence>
<gene>
    <name evidence="2" type="primary">spt4</name>
    <name evidence="4" type="ORF">EYH15_05200</name>
    <name evidence="5" type="ORF">EYH21_01185</name>
</gene>
<feature type="binding site" evidence="2">
    <location>
        <position position="4"/>
    </location>
    <ligand>
        <name>Zn(2+)</name>
        <dbReference type="ChEBI" id="CHEBI:29105"/>
    </ligand>
</feature>
<evidence type="ECO:0000313" key="6">
    <source>
        <dbReference type="Proteomes" id="UP000618343"/>
    </source>
</evidence>
<keyword evidence="5" id="KW-0240">DNA-directed RNA polymerase</keyword>
<comment type="similarity">
    <text evidence="2">Belongs to the archaeal Spt4 family.</text>
</comment>
<dbReference type="HAMAP" id="MF_00949">
    <property type="entry name" value="Spt4_arch"/>
    <property type="match status" value="1"/>
</dbReference>
<keyword evidence="2" id="KW-0862">Zinc</keyword>
<keyword evidence="2" id="KW-0479">Metal-binding</keyword>
<dbReference type="InterPro" id="IPR029040">
    <property type="entry name" value="RPABC4/Spt4"/>
</dbReference>
<dbReference type="Gene3D" id="2.20.28.90">
    <property type="match status" value="1"/>
</dbReference>
<keyword evidence="1 2" id="KW-0804">Transcription</keyword>
<protein>
    <recommendedName>
        <fullName evidence="2">Transcription elongation factor Spt4</fullName>
    </recommendedName>
</protein>
<dbReference type="Pfam" id="PF06093">
    <property type="entry name" value="Spt4"/>
    <property type="match status" value="1"/>
</dbReference>
<sequence length="58" mass="6640">MKACLKCKYLTEKERCPICNSEVSENWRGLLIVLDPLRSEVAKKVKIDIKGKYALSVK</sequence>
<reference evidence="5" key="1">
    <citation type="journal article" date="2020" name="ISME J.">
        <title>Gammaproteobacteria mediating utilization of methyl-, sulfur- and petroleum organic compounds in deep ocean hydrothermal plumes.</title>
        <authorList>
            <person name="Zhou Z."/>
            <person name="Liu Y."/>
            <person name="Pan J."/>
            <person name="Cron B.R."/>
            <person name="Toner B.M."/>
            <person name="Anantharaman K."/>
            <person name="Breier J.A."/>
            <person name="Dick G.J."/>
            <person name="Li M."/>
        </authorList>
    </citation>
    <scope>NUCLEOTIDE SEQUENCE</scope>
    <source>
        <strain evidence="4">SZUA-1453</strain>
        <strain evidence="5">SZUA-1471</strain>
    </source>
</reference>
<evidence type="ECO:0000259" key="3">
    <source>
        <dbReference type="SMART" id="SM01389"/>
    </source>
</evidence>
<feature type="binding site" evidence="2">
    <location>
        <position position="16"/>
    </location>
    <ligand>
        <name>Zn(2+)</name>
        <dbReference type="ChEBI" id="CHEBI:29105"/>
    </ligand>
</feature>
<dbReference type="GO" id="GO:0000428">
    <property type="term" value="C:DNA-directed RNA polymerase complex"/>
    <property type="evidence" value="ECO:0007669"/>
    <property type="project" value="UniProtKB-KW"/>
</dbReference>
<dbReference type="InterPro" id="IPR038589">
    <property type="entry name" value="Spt4_dom_sf"/>
</dbReference>
<keyword evidence="2" id="KW-0805">Transcription regulation</keyword>
<dbReference type="Proteomes" id="UP000643554">
    <property type="component" value="Unassembled WGS sequence"/>
</dbReference>
<dbReference type="Proteomes" id="UP000618343">
    <property type="component" value="Unassembled WGS sequence"/>
</dbReference>
<accession>A0A832ZI26</accession>
<evidence type="ECO:0000313" key="5">
    <source>
        <dbReference type="EMBL" id="HIP90902.1"/>
    </source>
</evidence>
<dbReference type="GO" id="GO:0008270">
    <property type="term" value="F:zinc ion binding"/>
    <property type="evidence" value="ECO:0007669"/>
    <property type="project" value="UniProtKB-UniRule"/>
</dbReference>
<dbReference type="EMBL" id="DQUI01000085">
    <property type="protein sequence ID" value="HIP84867.1"/>
    <property type="molecule type" value="Genomic_DNA"/>
</dbReference>
<dbReference type="GO" id="GO:0006355">
    <property type="term" value="P:regulation of DNA-templated transcription"/>
    <property type="evidence" value="ECO:0007669"/>
    <property type="project" value="UniProtKB-UniRule"/>
</dbReference>
<feature type="domain" description="Spt4/RpoE2 zinc finger" evidence="3">
    <location>
        <begin position="1"/>
        <end position="58"/>
    </location>
</feature>
<name>A0A832ZI26_9EURY</name>
<dbReference type="AlphaFoldDB" id="A0A832ZI26"/>
<organism evidence="5 6">
    <name type="scientific">Methanothermococcus okinawensis</name>
    <dbReference type="NCBI Taxonomy" id="155863"/>
    <lineage>
        <taxon>Archaea</taxon>
        <taxon>Methanobacteriati</taxon>
        <taxon>Methanobacteriota</taxon>
        <taxon>Methanomada group</taxon>
        <taxon>Methanococci</taxon>
        <taxon>Methanococcales</taxon>
        <taxon>Methanococcaceae</taxon>
        <taxon>Methanothermococcus</taxon>
    </lineage>
</organism>
<keyword evidence="5" id="KW-0808">Transferase</keyword>
<evidence type="ECO:0000256" key="2">
    <source>
        <dbReference type="HAMAP-Rule" id="MF_00949"/>
    </source>
</evidence>
<dbReference type="NCBIfam" id="NF041664">
    <property type="entry name" value="RNAP_arch_Epp"/>
    <property type="match status" value="1"/>
</dbReference>
<dbReference type="GO" id="GO:0016779">
    <property type="term" value="F:nucleotidyltransferase activity"/>
    <property type="evidence" value="ECO:0007669"/>
    <property type="project" value="UniProtKB-KW"/>
</dbReference>
<dbReference type="SMART" id="SM01389">
    <property type="entry name" value="Spt4"/>
    <property type="match status" value="1"/>
</dbReference>
<dbReference type="InterPro" id="IPR007178">
    <property type="entry name" value="Spt4_arch"/>
</dbReference>
<evidence type="ECO:0000313" key="4">
    <source>
        <dbReference type="EMBL" id="HIP84867.1"/>
    </source>
</evidence>
<comment type="subunit">
    <text evidence="2">Heterodimer composed of Spt4 and Spt5.</text>
</comment>
<feature type="binding site" evidence="2">
    <location>
        <position position="7"/>
    </location>
    <ligand>
        <name>Zn(2+)</name>
        <dbReference type="ChEBI" id="CHEBI:29105"/>
    </ligand>
</feature>
<comment type="caution">
    <text evidence="5">The sequence shown here is derived from an EMBL/GenBank/DDBJ whole genome shotgun (WGS) entry which is preliminary data.</text>
</comment>
<proteinExistence type="inferred from homology"/>
<dbReference type="EMBL" id="DQUO01000009">
    <property type="protein sequence ID" value="HIP90902.1"/>
    <property type="molecule type" value="Genomic_DNA"/>
</dbReference>
<dbReference type="InterPro" id="IPR022800">
    <property type="entry name" value="Spt4/RpoE2_Znf"/>
</dbReference>
<dbReference type="PANTHER" id="PTHR40704:SF1">
    <property type="entry name" value="TRANSCRIPTION ELONGATION FACTOR SPT4"/>
    <property type="match status" value="1"/>
</dbReference>
<keyword evidence="5" id="KW-0548">Nucleotidyltransferase</keyword>
<comment type="function">
    <text evidence="2">Stimulates transcription elongation.</text>
</comment>
<dbReference type="PANTHER" id="PTHR40704">
    <property type="entry name" value="TRANSCRIPTION ELONGATION FACTOR SPT4"/>
    <property type="match status" value="1"/>
</dbReference>